<evidence type="ECO:0000313" key="4">
    <source>
        <dbReference type="Proteomes" id="UP000235371"/>
    </source>
</evidence>
<dbReference type="InterPro" id="IPR011990">
    <property type="entry name" value="TPR-like_helical_dom_sf"/>
</dbReference>
<dbReference type="Proteomes" id="UP000235371">
    <property type="component" value="Unassembled WGS sequence"/>
</dbReference>
<dbReference type="InParanoid" id="A0A2J6TNL5"/>
<dbReference type="PANTHER" id="PTHR10039">
    <property type="entry name" value="AMELOGENIN"/>
    <property type="match status" value="1"/>
</dbReference>
<keyword evidence="1" id="KW-0677">Repeat</keyword>
<feature type="domain" description="Nephrocystin 3-like N-terminal" evidence="2">
    <location>
        <begin position="123"/>
        <end position="294"/>
    </location>
</feature>
<dbReference type="AlphaFoldDB" id="A0A2J6TNL5"/>
<dbReference type="RefSeq" id="XP_024741503.1">
    <property type="nucleotide sequence ID" value="XM_024871639.1"/>
</dbReference>
<dbReference type="PANTHER" id="PTHR10039:SF14">
    <property type="entry name" value="NACHT DOMAIN-CONTAINING PROTEIN"/>
    <property type="match status" value="1"/>
</dbReference>
<dbReference type="InterPro" id="IPR056884">
    <property type="entry name" value="NPHP3-like_N"/>
</dbReference>
<reference evidence="3 4" key="1">
    <citation type="submission" date="2016-04" db="EMBL/GenBank/DDBJ databases">
        <title>A degradative enzymes factory behind the ericoid mycorrhizal symbiosis.</title>
        <authorList>
            <consortium name="DOE Joint Genome Institute"/>
            <person name="Martino E."/>
            <person name="Morin E."/>
            <person name="Grelet G."/>
            <person name="Kuo A."/>
            <person name="Kohler A."/>
            <person name="Daghino S."/>
            <person name="Barry K."/>
            <person name="Choi C."/>
            <person name="Cichocki N."/>
            <person name="Clum A."/>
            <person name="Copeland A."/>
            <person name="Hainaut M."/>
            <person name="Haridas S."/>
            <person name="Labutti K."/>
            <person name="Lindquist E."/>
            <person name="Lipzen A."/>
            <person name="Khouja H.-R."/>
            <person name="Murat C."/>
            <person name="Ohm R."/>
            <person name="Olson A."/>
            <person name="Spatafora J."/>
            <person name="Veneault-Fourrey C."/>
            <person name="Henrissat B."/>
            <person name="Grigoriev I."/>
            <person name="Martin F."/>
            <person name="Perotto S."/>
        </authorList>
    </citation>
    <scope>NUCLEOTIDE SEQUENCE [LARGE SCALE GENOMIC DNA]</scope>
    <source>
        <strain evidence="3 4">E</strain>
    </source>
</reference>
<keyword evidence="4" id="KW-1185">Reference proteome</keyword>
<sequence>MRNASELIDKELQTQATYKGLGSLGEITSDVHIVMDKIDRILEQVQHLSDYTLQLQLDNELLALTHENTRSARAVLSELKSLPLSITHAILDQMQGTLDLTRIKQWLVLSAVGKSPPVPHADGTCYWILQHPSFLKWTHSEKTLVLWVQGYQGCGKSVMAGYLQEHLTVEGSNTLFYRFQRSASTTQSTPTSFASSLISQLLEKSTGLSPGTGAYHQLQNFATQCPLGPQQCAFKMVWAVAASLLKMCGSRFNLIIDAMDECLFDGPSLPGISAFLDALFGSIRETRSKVLIFTRPEPMFVTAMQSSLSIFMAEDLLLPDVMTFARREYEQLGLPDSEMDQVLELVHSSSHGSFRWAELFLHHLGQSLQMADLRTRMRTLPPSISELYRQSLLSGVQRLSQDELECRKALLLAVFQAQRPLRTTEIADAFSLRPERAEIIISGLCKPLASTFGGFFHLSHPSVREFFELYHQAGDSTLGISFSDSHGLLAEKCLSCLLEERYADLHRIGSYLIANYDENARVDTDAQLCEGSFYDYAFRFWDCHLVRTKVPSKNLLRQANKFILSLQFAYWSERSRQDCGQLVRVIVAFGSLVPWHKGLLREDQALLELDKYFERAYSLLGAAFDSSKMDKVLPWLARMTMGDFYFIKFLPDKATSTRQQVLAGLQGLLGPRHRLTLCAKSGVAYVRLYAGKMRASHRMYNEVVDIQREVLGERSSQFLETLLYKGQSEYYMADFVAAVMTWTKLSAECLGLLGPDSWLYLATQWWYAQGVANIGQLDLGLRIFQSLVQKRHELFGPGDSFANVAEASVGESQLLLGRHEESIATIRDVLVWRREVYPPSHIMRLDIEITLAIAYQAAGMKQAALAMVEEIEEGAGNLHSRFETYCQVAHLKGLLLAQEGSIDEAIHLLQNTVTQAEEDQNNRALLWIRLDLATLLRRRDAEGDRDQASANFDNTVKDISGDYDPGFEDEPDPPRFLAATEKALRLVRARKHAEARRELDSEQLDWRRPSDFWLWVGGTFCKDLLQITDSALARAG</sequence>
<accession>A0A2J6TNL5</accession>
<dbReference type="SUPFAM" id="SSF52540">
    <property type="entry name" value="P-loop containing nucleoside triphosphate hydrolases"/>
    <property type="match status" value="1"/>
</dbReference>
<proteinExistence type="predicted"/>
<evidence type="ECO:0000259" key="2">
    <source>
        <dbReference type="Pfam" id="PF24883"/>
    </source>
</evidence>
<dbReference type="Pfam" id="PF24883">
    <property type="entry name" value="NPHP3_N"/>
    <property type="match status" value="1"/>
</dbReference>
<evidence type="ECO:0000256" key="1">
    <source>
        <dbReference type="ARBA" id="ARBA00022737"/>
    </source>
</evidence>
<organism evidence="3 4">
    <name type="scientific">Hyaloscypha bicolor E</name>
    <dbReference type="NCBI Taxonomy" id="1095630"/>
    <lineage>
        <taxon>Eukaryota</taxon>
        <taxon>Fungi</taxon>
        <taxon>Dikarya</taxon>
        <taxon>Ascomycota</taxon>
        <taxon>Pezizomycotina</taxon>
        <taxon>Leotiomycetes</taxon>
        <taxon>Helotiales</taxon>
        <taxon>Hyaloscyphaceae</taxon>
        <taxon>Hyaloscypha</taxon>
        <taxon>Hyaloscypha bicolor</taxon>
    </lineage>
</organism>
<dbReference type="OrthoDB" id="21416at2759"/>
<gene>
    <name evidence="3" type="ORF">K444DRAFT_289100</name>
</gene>
<dbReference type="Gene3D" id="3.40.50.300">
    <property type="entry name" value="P-loop containing nucleotide triphosphate hydrolases"/>
    <property type="match status" value="1"/>
</dbReference>
<protein>
    <recommendedName>
        <fullName evidence="2">Nephrocystin 3-like N-terminal domain-containing protein</fullName>
    </recommendedName>
</protein>
<evidence type="ECO:0000313" key="3">
    <source>
        <dbReference type="EMBL" id="PMD64599.1"/>
    </source>
</evidence>
<dbReference type="GeneID" id="36579721"/>
<dbReference type="Gene3D" id="1.25.40.10">
    <property type="entry name" value="Tetratricopeptide repeat domain"/>
    <property type="match status" value="2"/>
</dbReference>
<dbReference type="InterPro" id="IPR027417">
    <property type="entry name" value="P-loop_NTPase"/>
</dbReference>
<dbReference type="STRING" id="1095630.A0A2J6TNL5"/>
<name>A0A2J6TNL5_9HELO</name>
<dbReference type="EMBL" id="KZ613749">
    <property type="protein sequence ID" value="PMD64599.1"/>
    <property type="molecule type" value="Genomic_DNA"/>
</dbReference>